<evidence type="ECO:0000259" key="1">
    <source>
        <dbReference type="PROSITE" id="PS51674"/>
    </source>
</evidence>
<dbReference type="InterPro" id="IPR034768">
    <property type="entry name" value="4FE4S_WBL"/>
</dbReference>
<comment type="caution">
    <text evidence="2">The sequence shown here is derived from an EMBL/GenBank/DDBJ whole genome shotgun (WGS) entry which is preliminary data.</text>
</comment>
<evidence type="ECO:0000313" key="3">
    <source>
        <dbReference type="Proteomes" id="UP000462055"/>
    </source>
</evidence>
<dbReference type="Proteomes" id="UP000462055">
    <property type="component" value="Unassembled WGS sequence"/>
</dbReference>
<accession>A0A6I4M5F6</accession>
<evidence type="ECO:0000313" key="2">
    <source>
        <dbReference type="EMBL" id="MWA01328.1"/>
    </source>
</evidence>
<dbReference type="Pfam" id="PF02467">
    <property type="entry name" value="Whib"/>
    <property type="match status" value="1"/>
</dbReference>
<reference evidence="2" key="1">
    <citation type="submission" date="2019-12" db="EMBL/GenBank/DDBJ databases">
        <title>Actinomadura physcomitrii sp. nov., a novel actinomycete isolated from moss [Physcomitrium sphaericum (Ludw) Fuernr].</title>
        <authorList>
            <person name="Zhuang X."/>
        </authorList>
    </citation>
    <scope>NUCLEOTIDE SEQUENCE [LARGE SCALE GENOMIC DNA]</scope>
    <source>
        <strain evidence="2">LD22</strain>
    </source>
</reference>
<dbReference type="AlphaFoldDB" id="A0A6I4M5F6"/>
<protein>
    <recommendedName>
        <fullName evidence="1">4Fe-4S Wbl-type domain-containing protein</fullName>
    </recommendedName>
</protein>
<dbReference type="EMBL" id="WBMS02000009">
    <property type="protein sequence ID" value="MWA01328.1"/>
    <property type="molecule type" value="Genomic_DNA"/>
</dbReference>
<sequence>MTVHPSRLSFTSREALGFTEAQCLYDPELHTGPADSGESPDEKDTRLLVAAEVCRICPLLGRCLNRAVAGTPEPGVWATFDAERFKTPFTERDTNAVPQGEAA</sequence>
<gene>
    <name evidence="2" type="ORF">F8568_013225</name>
</gene>
<dbReference type="RefSeq" id="WP_151593843.1">
    <property type="nucleotide sequence ID" value="NZ_WBMS02000009.1"/>
</dbReference>
<organism evidence="2 3">
    <name type="scientific">Actinomadura physcomitrii</name>
    <dbReference type="NCBI Taxonomy" id="2650748"/>
    <lineage>
        <taxon>Bacteria</taxon>
        <taxon>Bacillati</taxon>
        <taxon>Actinomycetota</taxon>
        <taxon>Actinomycetes</taxon>
        <taxon>Streptosporangiales</taxon>
        <taxon>Thermomonosporaceae</taxon>
        <taxon>Actinomadura</taxon>
    </lineage>
</organism>
<keyword evidence="3" id="KW-1185">Reference proteome</keyword>
<name>A0A6I4M5F6_9ACTN</name>
<feature type="domain" description="4Fe-4S Wbl-type" evidence="1">
    <location>
        <begin position="22"/>
        <end position="87"/>
    </location>
</feature>
<dbReference type="PROSITE" id="PS51674">
    <property type="entry name" value="4FE4S_WBL"/>
    <property type="match status" value="1"/>
</dbReference>
<proteinExistence type="predicted"/>